<keyword evidence="8" id="KW-0472">Membrane</keyword>
<keyword evidence="6" id="KW-0833">Ubl conjugation pathway</keyword>
<keyword evidence="11" id="KW-1185">Reference proteome</keyword>
<feature type="non-terminal residue" evidence="10">
    <location>
        <position position="1"/>
    </location>
</feature>
<feature type="transmembrane region" description="Helical" evidence="8">
    <location>
        <begin position="166"/>
        <end position="185"/>
    </location>
</feature>
<accession>A0AA36DG28</accession>
<dbReference type="PANTHER" id="PTHR22770">
    <property type="entry name" value="UBIQUITIN CONJUGATING ENZYME 7 INTERACTING PROTEIN-RELATED"/>
    <property type="match status" value="1"/>
</dbReference>
<keyword evidence="7" id="KW-0862">Zinc</keyword>
<dbReference type="Proteomes" id="UP001177023">
    <property type="component" value="Unassembled WGS sequence"/>
</dbReference>
<dbReference type="Gene3D" id="1.20.120.1750">
    <property type="match status" value="1"/>
</dbReference>
<name>A0AA36DG28_9BILA</name>
<protein>
    <recommendedName>
        <fullName evidence="9">RING-type domain-containing protein</fullName>
    </recommendedName>
</protein>
<evidence type="ECO:0000256" key="6">
    <source>
        <dbReference type="ARBA" id="ARBA00022786"/>
    </source>
</evidence>
<evidence type="ECO:0000259" key="9">
    <source>
        <dbReference type="PROSITE" id="PS51873"/>
    </source>
</evidence>
<dbReference type="InterPro" id="IPR051628">
    <property type="entry name" value="LUBAC_E3_Ligases"/>
</dbReference>
<keyword evidence="8" id="KW-0812">Transmembrane</keyword>
<keyword evidence="8" id="KW-1133">Transmembrane helix</keyword>
<comment type="caution">
    <text evidence="10">The sequence shown here is derived from an EMBL/GenBank/DDBJ whole genome shotgun (WGS) entry which is preliminary data.</text>
</comment>
<dbReference type="PROSITE" id="PS51873">
    <property type="entry name" value="TRIAD"/>
    <property type="match status" value="1"/>
</dbReference>
<evidence type="ECO:0000256" key="4">
    <source>
        <dbReference type="ARBA" id="ARBA00022737"/>
    </source>
</evidence>
<sequence length="512" mass="58897">MSDIDDDIVDQADEAALFDIALANSRITAENEQRARAIEAWKKEFPLLADHTIRSFIHLDDAALRLKFRELTQIMEGKRGTEVVKKPNRPPRLAVPVNLNIDFDAIHREQLIEALWAEIARRKKFLSGQPHKKRTSTEEWALAFFLRDSFVTIKQTAINRLMQEDFYLAILMLALIGLGLGDRLVKKKMIPAEIFVGGLQDIMNSEKEIERRNKEANSVPRAPLPEFADQMWNNYLELQNFNYKQEMMNIIRFDCPVCLETWNRYDGIHCSASEVDNDDPEFCHLFCETCVRQHTRSSMAEMQLADGVGVRCMQQNCNGHITLPRLLLLLDEHEQAALNKQLTDVALLNADRRDILQCSKCDYAFVNIDMSDCQDVLRCRNADCLFNQCRHCPRPYDARHAGRTCAELTNAQEAARKRAEEELTALIVRRCPTCPRQFVKADGCNWMTCECGASQCYLCNQSPITQGHFGAREQGLCNQFEDAHQRDELRRQARIQAAKQDELIRDQADSWL</sequence>
<proteinExistence type="predicted"/>
<keyword evidence="3" id="KW-0479">Metal-binding</keyword>
<evidence type="ECO:0000256" key="3">
    <source>
        <dbReference type="ARBA" id="ARBA00022723"/>
    </source>
</evidence>
<dbReference type="AlphaFoldDB" id="A0AA36DG28"/>
<dbReference type="EMBL" id="CATQJA010002706">
    <property type="protein sequence ID" value="CAJ0585866.1"/>
    <property type="molecule type" value="Genomic_DNA"/>
</dbReference>
<comment type="pathway">
    <text evidence="1">Protein modification; protein ubiquitination.</text>
</comment>
<evidence type="ECO:0000313" key="11">
    <source>
        <dbReference type="Proteomes" id="UP001177023"/>
    </source>
</evidence>
<evidence type="ECO:0000256" key="1">
    <source>
        <dbReference type="ARBA" id="ARBA00004906"/>
    </source>
</evidence>
<organism evidence="10 11">
    <name type="scientific">Mesorhabditis spiculigera</name>
    <dbReference type="NCBI Taxonomy" id="96644"/>
    <lineage>
        <taxon>Eukaryota</taxon>
        <taxon>Metazoa</taxon>
        <taxon>Ecdysozoa</taxon>
        <taxon>Nematoda</taxon>
        <taxon>Chromadorea</taxon>
        <taxon>Rhabditida</taxon>
        <taxon>Rhabditina</taxon>
        <taxon>Rhabditomorpha</taxon>
        <taxon>Rhabditoidea</taxon>
        <taxon>Rhabditidae</taxon>
        <taxon>Mesorhabditinae</taxon>
        <taxon>Mesorhabditis</taxon>
    </lineage>
</organism>
<dbReference type="GO" id="GO:0016740">
    <property type="term" value="F:transferase activity"/>
    <property type="evidence" value="ECO:0007669"/>
    <property type="project" value="UniProtKB-KW"/>
</dbReference>
<dbReference type="PANTHER" id="PTHR22770:SF47">
    <property type="entry name" value="E3 UBIQUITIN-PROTEIN LIGASE RNF216"/>
    <property type="match status" value="1"/>
</dbReference>
<evidence type="ECO:0000313" key="10">
    <source>
        <dbReference type="EMBL" id="CAJ0585866.1"/>
    </source>
</evidence>
<evidence type="ECO:0000256" key="5">
    <source>
        <dbReference type="ARBA" id="ARBA00022771"/>
    </source>
</evidence>
<evidence type="ECO:0000256" key="8">
    <source>
        <dbReference type="SAM" id="Phobius"/>
    </source>
</evidence>
<feature type="domain" description="RING-type" evidence="9">
    <location>
        <begin position="251"/>
        <end position="481"/>
    </location>
</feature>
<dbReference type="GO" id="GO:0008270">
    <property type="term" value="F:zinc ion binding"/>
    <property type="evidence" value="ECO:0007669"/>
    <property type="project" value="UniProtKB-KW"/>
</dbReference>
<gene>
    <name evidence="10" type="ORF">MSPICULIGERA_LOCUS23876</name>
</gene>
<reference evidence="10" key="1">
    <citation type="submission" date="2023-06" db="EMBL/GenBank/DDBJ databases">
        <authorList>
            <person name="Delattre M."/>
        </authorList>
    </citation>
    <scope>NUCLEOTIDE SEQUENCE</scope>
    <source>
        <strain evidence="10">AF72</strain>
    </source>
</reference>
<keyword evidence="5" id="KW-0863">Zinc-finger</keyword>
<dbReference type="SUPFAM" id="SSF57850">
    <property type="entry name" value="RING/U-box"/>
    <property type="match status" value="1"/>
</dbReference>
<dbReference type="InterPro" id="IPR044066">
    <property type="entry name" value="TRIAD_supradom"/>
</dbReference>
<evidence type="ECO:0000256" key="2">
    <source>
        <dbReference type="ARBA" id="ARBA00022679"/>
    </source>
</evidence>
<keyword evidence="2" id="KW-0808">Transferase</keyword>
<evidence type="ECO:0000256" key="7">
    <source>
        <dbReference type="ARBA" id="ARBA00022833"/>
    </source>
</evidence>
<keyword evidence="4" id="KW-0677">Repeat</keyword>
<dbReference type="Pfam" id="PF26200">
    <property type="entry name" value="Rcat_RNF216"/>
    <property type="match status" value="1"/>
</dbReference>